<dbReference type="InterPro" id="IPR035484">
    <property type="entry name" value="SIS_PGI/PMI_1"/>
</dbReference>
<gene>
    <name evidence="4" type="ORF">PAI11_17160</name>
</gene>
<evidence type="ECO:0000256" key="1">
    <source>
        <dbReference type="ARBA" id="ARBA00010523"/>
    </source>
</evidence>
<dbReference type="PROSITE" id="PS51464">
    <property type="entry name" value="SIS"/>
    <property type="match status" value="1"/>
</dbReference>
<dbReference type="EC" id="5.3.1.9" evidence="4"/>
<evidence type="ECO:0000313" key="4">
    <source>
        <dbReference type="EMBL" id="EHN11437.1"/>
    </source>
</evidence>
<comment type="similarity">
    <text evidence="1">Belongs to the PGI/PMI family.</text>
</comment>
<proteinExistence type="inferred from homology"/>
<dbReference type="OrthoDB" id="5241724at2"/>
<dbReference type="InterPro" id="IPR046348">
    <property type="entry name" value="SIS_dom_sf"/>
</dbReference>
<name>H0E4I5_9ACTN</name>
<evidence type="ECO:0000259" key="3">
    <source>
        <dbReference type="PROSITE" id="PS51464"/>
    </source>
</evidence>
<dbReference type="GO" id="GO:0097367">
    <property type="term" value="F:carbohydrate derivative binding"/>
    <property type="evidence" value="ECO:0007669"/>
    <property type="project" value="InterPro"/>
</dbReference>
<dbReference type="Pfam" id="PF10432">
    <property type="entry name" value="bact-PGI_C"/>
    <property type="match status" value="1"/>
</dbReference>
<keyword evidence="2 4" id="KW-0413">Isomerase</keyword>
<dbReference type="PATRIC" id="fig|1097667.3.peg.1699"/>
<dbReference type="Gene3D" id="3.40.50.10490">
    <property type="entry name" value="Glucose-6-phosphate isomerase like protein, domain 1"/>
    <property type="match status" value="2"/>
</dbReference>
<evidence type="ECO:0000256" key="2">
    <source>
        <dbReference type="ARBA" id="ARBA00023235"/>
    </source>
</evidence>
<dbReference type="CDD" id="cd05017">
    <property type="entry name" value="SIS_PGI_PMI_1"/>
    <property type="match status" value="1"/>
</dbReference>
<accession>H0E4I5</accession>
<comment type="caution">
    <text evidence="4">The sequence shown here is derived from an EMBL/GenBank/DDBJ whole genome shotgun (WGS) entry which is preliminary data.</text>
</comment>
<dbReference type="GO" id="GO:0004347">
    <property type="term" value="F:glucose-6-phosphate isomerase activity"/>
    <property type="evidence" value="ECO:0007669"/>
    <property type="project" value="UniProtKB-EC"/>
</dbReference>
<evidence type="ECO:0000313" key="5">
    <source>
        <dbReference type="Proteomes" id="UP000005143"/>
    </source>
</evidence>
<dbReference type="GO" id="GO:1901135">
    <property type="term" value="P:carbohydrate derivative metabolic process"/>
    <property type="evidence" value="ECO:0007669"/>
    <property type="project" value="InterPro"/>
</dbReference>
<feature type="domain" description="SIS" evidence="3">
    <location>
        <begin position="42"/>
        <end position="181"/>
    </location>
</feature>
<dbReference type="RefSeq" id="WP_007573332.1">
    <property type="nucleotide sequence ID" value="NZ_AGUD01000106.1"/>
</dbReference>
<organism evidence="4 5">
    <name type="scientific">Patulibacter medicamentivorans</name>
    <dbReference type="NCBI Taxonomy" id="1097667"/>
    <lineage>
        <taxon>Bacteria</taxon>
        <taxon>Bacillati</taxon>
        <taxon>Actinomycetota</taxon>
        <taxon>Thermoleophilia</taxon>
        <taxon>Solirubrobacterales</taxon>
        <taxon>Patulibacteraceae</taxon>
        <taxon>Patulibacter</taxon>
    </lineage>
</organism>
<dbReference type="GO" id="GO:0005975">
    <property type="term" value="P:carbohydrate metabolic process"/>
    <property type="evidence" value="ECO:0007669"/>
    <property type="project" value="InterPro"/>
</dbReference>
<reference evidence="4 5" key="1">
    <citation type="journal article" date="2013" name="Biodegradation">
        <title>Quantitative proteomic analysis of ibuprofen-degrading Patulibacter sp. strain I11.</title>
        <authorList>
            <person name="Almeida B."/>
            <person name="Kjeldal H."/>
            <person name="Lolas I."/>
            <person name="Knudsen A.D."/>
            <person name="Carvalho G."/>
            <person name="Nielsen K.L."/>
            <person name="Barreto Crespo M.T."/>
            <person name="Stensballe A."/>
            <person name="Nielsen J.L."/>
        </authorList>
    </citation>
    <scope>NUCLEOTIDE SEQUENCE [LARGE SCALE GENOMIC DNA]</scope>
    <source>
        <strain evidence="4 5">I11</strain>
    </source>
</reference>
<dbReference type="NCBIfam" id="TIGR02128">
    <property type="entry name" value="G6PI_arch"/>
    <property type="match status" value="1"/>
</dbReference>
<dbReference type="InterPro" id="IPR019490">
    <property type="entry name" value="Glu6P/Mann6P_isomerase_C"/>
</dbReference>
<protein>
    <submittedName>
        <fullName evidence="4">Glucose-6-phosphate isomerase archaeal II</fullName>
        <ecNumber evidence="4">5.3.1.9</ecNumber>
    </submittedName>
</protein>
<dbReference type="GO" id="GO:0004476">
    <property type="term" value="F:mannose-6-phosphate isomerase activity"/>
    <property type="evidence" value="ECO:0007669"/>
    <property type="project" value="InterPro"/>
</dbReference>
<dbReference type="AlphaFoldDB" id="H0E4I5"/>
<dbReference type="Proteomes" id="UP000005143">
    <property type="component" value="Unassembled WGS sequence"/>
</dbReference>
<sequence length="357" mass="36974">MNPPTAITTTLDPPAVSAVDVSDQFADTLALGDHLRDAMWKAESAGLGSWDSRGGLVVAGMGGSAVGGILGRAALADQAGRPILSAKGYELPPWTTDDTTVLCASYSGNTEETLACFEAAGVIGARRVVVTSGGTLGQLAREEGVPVIPVAGGLQPRAAVGYMVVAVLEVAAACGAGPSLRTELDVAANALDALAREWGPAGREDGEAKTLARALHGTVPVITGMGLTTPVAYRWKCQINENAERPAFWSELPEVDHNEIVGWGGAASVGQLSAVLLEDCDAHPRLVRRAELTAELIADQAAGVHRVRSRGETAVERVLSLVLLGDLVSLYLAVLAGVNPEPVEVIERLKARLAEDG</sequence>
<dbReference type="EMBL" id="AGUD01000106">
    <property type="protein sequence ID" value="EHN11437.1"/>
    <property type="molecule type" value="Genomic_DNA"/>
</dbReference>
<dbReference type="SUPFAM" id="SSF53697">
    <property type="entry name" value="SIS domain"/>
    <property type="match status" value="1"/>
</dbReference>
<keyword evidence="5" id="KW-1185">Reference proteome</keyword>
<dbReference type="InterPro" id="IPR001347">
    <property type="entry name" value="SIS_dom"/>
</dbReference>
<dbReference type="CDD" id="cd05637">
    <property type="entry name" value="SIS_PGI_PMI_2"/>
    <property type="match status" value="1"/>
</dbReference>